<accession>A0A6F8T199</accession>
<sequence>MKIMKEVLSGEKIILIGEDLTLDNVGNGAEITVLFGSVLINGNVGANTQINAYFSPELSQQPFSRNKKNANSDKRIDTKGQITDLGNNCFKITANTPSTWSRCAPSGSKHHPIASIEKEPILFEAEIDGNTYIGYEIAVYGNIVITDNQEPDIASHSSSLSAQSQESKLLTPVKVQIKGSIFDGVTINAHAIEVGGRAGNHVTLKARDRVQLEGLGSNGQVTSKLGEVVINGNIGTSSHVTAKGDIVIKGSCLEPSNLRLNSRCGNVTQPQKRAVFTPLAAKATVRQRQPATKINPECSPNSSSLSAQNKLTKILTSAVTQSKGSVFSESSTYAREPSSLQLGENHSVISVAKTQKRNANTLPVATATLVQRQPSIGSKLDNSNKSSPKEENALIKHSIFSGLNPSTAVDKRSVWADIAYSNDFLTKKNDN</sequence>
<dbReference type="Proteomes" id="UP000502894">
    <property type="component" value="Chromosome"/>
</dbReference>
<dbReference type="KEGG" id="lant:TUM19329_03080"/>
<evidence type="ECO:0000313" key="2">
    <source>
        <dbReference type="EMBL" id="BCA93947.1"/>
    </source>
</evidence>
<dbReference type="RefSeq" id="WP_173235868.1">
    <property type="nucleotide sequence ID" value="NZ_AP022839.1"/>
</dbReference>
<evidence type="ECO:0000313" key="3">
    <source>
        <dbReference type="Proteomes" id="UP000502894"/>
    </source>
</evidence>
<name>A0A6F8T199_9GAMM</name>
<protein>
    <submittedName>
        <fullName evidence="2">Uncharacterized protein</fullName>
    </submittedName>
</protein>
<dbReference type="EMBL" id="AP022839">
    <property type="protein sequence ID" value="BCA93947.1"/>
    <property type="molecule type" value="Genomic_DNA"/>
</dbReference>
<evidence type="ECO:0000256" key="1">
    <source>
        <dbReference type="SAM" id="MobiDB-lite"/>
    </source>
</evidence>
<keyword evidence="3" id="KW-1185">Reference proteome</keyword>
<proteinExistence type="predicted"/>
<reference evidence="2" key="1">
    <citation type="journal article" date="2020" name="Microbiol. Resour. Announc.">
        <title>Complete Genome Sequence of Novel Psychrotolerant Legionella Strain TUM19329, Isolated from Antarctic Lake Sediment.</title>
        <authorList>
            <person name="Shimada S."/>
            <person name="Nakai R."/>
            <person name="Aoki K."/>
            <person name="Shimoeda N."/>
            <person name="Ohno G."/>
            <person name="Miyazaki Y."/>
            <person name="Kudoh S."/>
            <person name="Imura S."/>
            <person name="Watanabe K."/>
            <person name="Ishii Y."/>
            <person name="Tateda K."/>
        </authorList>
    </citation>
    <scope>NUCLEOTIDE SEQUENCE [LARGE SCALE GENOMIC DNA]</scope>
    <source>
        <strain evidence="2">TUM19329</strain>
    </source>
</reference>
<feature type="region of interest" description="Disordered" evidence="1">
    <location>
        <begin position="286"/>
        <end position="305"/>
    </location>
</feature>
<organism evidence="2 3">
    <name type="scientific">Legionella antarctica</name>
    <dbReference type="NCBI Taxonomy" id="2708020"/>
    <lineage>
        <taxon>Bacteria</taxon>
        <taxon>Pseudomonadati</taxon>
        <taxon>Pseudomonadota</taxon>
        <taxon>Gammaproteobacteria</taxon>
        <taxon>Legionellales</taxon>
        <taxon>Legionellaceae</taxon>
        <taxon>Legionella</taxon>
    </lineage>
</organism>
<gene>
    <name evidence="2" type="ORF">TUM19329_03080</name>
</gene>
<dbReference type="AlphaFoldDB" id="A0A6F8T199"/>